<dbReference type="PROSITE" id="PS50075">
    <property type="entry name" value="CARRIER"/>
    <property type="match status" value="1"/>
</dbReference>
<dbReference type="SUPFAM" id="SSF47336">
    <property type="entry name" value="ACP-like"/>
    <property type="match status" value="1"/>
</dbReference>
<dbReference type="Gene3D" id="1.10.1200.10">
    <property type="entry name" value="ACP-like"/>
    <property type="match status" value="1"/>
</dbReference>
<protein>
    <submittedName>
        <fullName evidence="2">Acyl carrier protein</fullName>
    </submittedName>
</protein>
<dbReference type="AlphaFoldDB" id="A0A6V8ML02"/>
<evidence type="ECO:0000259" key="1">
    <source>
        <dbReference type="PROSITE" id="PS50075"/>
    </source>
</evidence>
<dbReference type="EMBL" id="BLXX01000008">
    <property type="protein sequence ID" value="GFO60319.1"/>
    <property type="molecule type" value="Genomic_DNA"/>
</dbReference>
<dbReference type="InterPro" id="IPR009081">
    <property type="entry name" value="PP-bd_ACP"/>
</dbReference>
<keyword evidence="3" id="KW-1185">Reference proteome</keyword>
<dbReference type="Proteomes" id="UP000556026">
    <property type="component" value="Unassembled WGS sequence"/>
</dbReference>
<evidence type="ECO:0000313" key="3">
    <source>
        <dbReference type="Proteomes" id="UP000556026"/>
    </source>
</evidence>
<dbReference type="RefSeq" id="WP_183355144.1">
    <property type="nucleotide sequence ID" value="NZ_BLXX01000008.1"/>
</dbReference>
<feature type="domain" description="Carrier" evidence="1">
    <location>
        <begin position="1"/>
        <end position="76"/>
    </location>
</feature>
<reference evidence="3" key="1">
    <citation type="submission" date="2020-06" db="EMBL/GenBank/DDBJ databases">
        <title>Draft genomic sequence of Geomonas sp. Red330.</title>
        <authorList>
            <person name="Itoh H."/>
            <person name="Zhenxing X."/>
            <person name="Ushijima N."/>
            <person name="Masuda Y."/>
            <person name="Shiratori Y."/>
            <person name="Senoo K."/>
        </authorList>
    </citation>
    <scope>NUCLEOTIDE SEQUENCE [LARGE SCALE GENOMIC DNA]</scope>
    <source>
        <strain evidence="3">Red330</strain>
    </source>
</reference>
<proteinExistence type="predicted"/>
<accession>A0A6V8ML02</accession>
<dbReference type="InterPro" id="IPR036736">
    <property type="entry name" value="ACP-like_sf"/>
</dbReference>
<name>A0A6V8ML02_9BACT</name>
<organism evidence="2 3">
    <name type="scientific">Geomonas silvestris</name>
    <dbReference type="NCBI Taxonomy" id="2740184"/>
    <lineage>
        <taxon>Bacteria</taxon>
        <taxon>Pseudomonadati</taxon>
        <taxon>Thermodesulfobacteriota</taxon>
        <taxon>Desulfuromonadia</taxon>
        <taxon>Geobacterales</taxon>
        <taxon>Geobacteraceae</taxon>
        <taxon>Geomonas</taxon>
    </lineage>
</organism>
<sequence length="82" mass="9074">MQAFPSLTAIFREVFCDDTLELNPAMTAKDIEGWDSFAHMNLVTLIEVRYNIAISDTEVLTLKNVGDIATLVSGKLKAEVEV</sequence>
<dbReference type="Pfam" id="PF00550">
    <property type="entry name" value="PP-binding"/>
    <property type="match status" value="1"/>
</dbReference>
<comment type="caution">
    <text evidence="2">The sequence shown here is derived from an EMBL/GenBank/DDBJ whole genome shotgun (WGS) entry which is preliminary data.</text>
</comment>
<gene>
    <name evidence="2" type="ORF">GMST_26440</name>
</gene>
<evidence type="ECO:0000313" key="2">
    <source>
        <dbReference type="EMBL" id="GFO60319.1"/>
    </source>
</evidence>